<feature type="domain" description="DUF2846" evidence="2">
    <location>
        <begin position="42"/>
        <end position="126"/>
    </location>
</feature>
<dbReference type="PROSITE" id="PS51257">
    <property type="entry name" value="PROKAR_LIPOPROTEIN"/>
    <property type="match status" value="1"/>
</dbReference>
<dbReference type="AlphaFoldDB" id="A0A520MNR7"/>
<accession>A0A520MNR7</accession>
<dbReference type="InterPro" id="IPR016596">
    <property type="entry name" value="UCP012335"/>
</dbReference>
<name>A0A520MNR7_9GAMM</name>
<evidence type="ECO:0000313" key="4">
    <source>
        <dbReference type="Proteomes" id="UP000315889"/>
    </source>
</evidence>
<dbReference type="InterPro" id="IPR022548">
    <property type="entry name" value="DUF2846"/>
</dbReference>
<feature type="signal peptide" evidence="1">
    <location>
        <begin position="1"/>
        <end position="22"/>
    </location>
</feature>
<feature type="chain" id="PRO_5022055904" evidence="1">
    <location>
        <begin position="23"/>
        <end position="155"/>
    </location>
</feature>
<evidence type="ECO:0000313" key="3">
    <source>
        <dbReference type="EMBL" id="RZO22861.1"/>
    </source>
</evidence>
<gene>
    <name evidence="3" type="ORF">EVB03_00410</name>
</gene>
<dbReference type="PIRSF" id="PIRSF012335">
    <property type="entry name" value="UCP012335"/>
    <property type="match status" value="1"/>
</dbReference>
<sequence length="155" mass="16870">MFHSIKFICLSFVIVLSGCATVDLEDAAMDVAAKKFNPPSPGNSGLYIFRNMGVGTALKKDIRLNGECIGESAPSIYFYNEVAGNQEHEISTESEFSPNKVYLPTLAGKNYFVENYITMGAFVGGANLRIIEEAEGKDAVMKLKLAKQGNCNSQQ</sequence>
<dbReference type="EMBL" id="SHBP01000001">
    <property type="protein sequence ID" value="RZO22861.1"/>
    <property type="molecule type" value="Genomic_DNA"/>
</dbReference>
<protein>
    <submittedName>
        <fullName evidence="3">DUF2846 domain-containing protein</fullName>
    </submittedName>
</protein>
<proteinExistence type="predicted"/>
<keyword evidence="1" id="KW-0732">Signal</keyword>
<evidence type="ECO:0000259" key="2">
    <source>
        <dbReference type="Pfam" id="PF11008"/>
    </source>
</evidence>
<organism evidence="3 4">
    <name type="scientific">SAR92 clade bacterium</name>
    <dbReference type="NCBI Taxonomy" id="2315479"/>
    <lineage>
        <taxon>Bacteria</taxon>
        <taxon>Pseudomonadati</taxon>
        <taxon>Pseudomonadota</taxon>
        <taxon>Gammaproteobacteria</taxon>
        <taxon>Cellvibrionales</taxon>
        <taxon>Porticoccaceae</taxon>
        <taxon>SAR92 clade</taxon>
    </lineage>
</organism>
<dbReference type="Pfam" id="PF11008">
    <property type="entry name" value="DUF2846"/>
    <property type="match status" value="1"/>
</dbReference>
<evidence type="ECO:0000256" key="1">
    <source>
        <dbReference type="SAM" id="SignalP"/>
    </source>
</evidence>
<dbReference type="Proteomes" id="UP000315889">
    <property type="component" value="Unassembled WGS sequence"/>
</dbReference>
<reference evidence="3 4" key="1">
    <citation type="submission" date="2019-02" db="EMBL/GenBank/DDBJ databases">
        <title>Prokaryotic population dynamics and viral predation in marine succession experiment using metagenomics: the confinement effect.</title>
        <authorList>
            <person name="Haro-Moreno J.M."/>
            <person name="Rodriguez-Valera F."/>
            <person name="Lopez-Perez M."/>
        </authorList>
    </citation>
    <scope>NUCLEOTIDE SEQUENCE [LARGE SCALE GENOMIC DNA]</scope>
    <source>
        <strain evidence="3">MED-G170</strain>
    </source>
</reference>
<comment type="caution">
    <text evidence="3">The sequence shown here is derived from an EMBL/GenBank/DDBJ whole genome shotgun (WGS) entry which is preliminary data.</text>
</comment>